<dbReference type="AlphaFoldDB" id="A0A0C1RKT7"/>
<gene>
    <name evidence="5" type="ORF">DA73_0209465</name>
</gene>
<accession>A0A0C1RKT7</accession>
<evidence type="ECO:0000256" key="2">
    <source>
        <dbReference type="ARBA" id="ARBA00022759"/>
    </source>
</evidence>
<evidence type="ECO:0000256" key="1">
    <source>
        <dbReference type="ARBA" id="ARBA00022722"/>
    </source>
</evidence>
<dbReference type="InterPro" id="IPR035437">
    <property type="entry name" value="SNase_OB-fold_sf"/>
</dbReference>
<keyword evidence="1" id="KW-0540">Nuclease</keyword>
<dbReference type="PROSITE" id="PS50830">
    <property type="entry name" value="TNASE_3"/>
    <property type="match status" value="1"/>
</dbReference>
<protein>
    <recommendedName>
        <fullName evidence="4">TNase-like domain-containing protein</fullName>
    </recommendedName>
</protein>
<name>A0A0C1RKT7_9CYAN</name>
<organism evidence="5">
    <name type="scientific">Tolypothrix bouteillei VB521301</name>
    <dbReference type="NCBI Taxonomy" id="1479485"/>
    <lineage>
        <taxon>Bacteria</taxon>
        <taxon>Bacillati</taxon>
        <taxon>Cyanobacteriota</taxon>
        <taxon>Cyanophyceae</taxon>
        <taxon>Nostocales</taxon>
        <taxon>Tolypothrichaceae</taxon>
        <taxon>Tolypothrix</taxon>
    </lineage>
</organism>
<dbReference type="InterPro" id="IPR016071">
    <property type="entry name" value="Staphylococal_nuclease_OB-fold"/>
</dbReference>
<sequence length="158" mass="17875">MSGSTKLPSPPDNWTVIKVSDGDTLVVRQMNGREMKIRLCGIDANESKQEGGQEAKSYLKKLVEKTDNIVMVSPVTTDRYNRTVAEVFISLNNDSEQFIQEEMVKAGMARAYPQYISSCPNKNVILQAEEIAKQNRIGVWSDPNSIPPWEWRRQNKGN</sequence>
<dbReference type="STRING" id="1479485.DA73_0209465"/>
<dbReference type="EMBL" id="JHEG02000036">
    <property type="protein sequence ID" value="KIE12550.1"/>
    <property type="molecule type" value="Genomic_DNA"/>
</dbReference>
<dbReference type="PANTHER" id="PTHR12302">
    <property type="entry name" value="EBNA2 BINDING PROTEIN P100"/>
    <property type="match status" value="1"/>
</dbReference>
<dbReference type="GO" id="GO:0016787">
    <property type="term" value="F:hydrolase activity"/>
    <property type="evidence" value="ECO:0007669"/>
    <property type="project" value="UniProtKB-KW"/>
</dbReference>
<dbReference type="Pfam" id="PF00565">
    <property type="entry name" value="SNase"/>
    <property type="match status" value="1"/>
</dbReference>
<feature type="domain" description="TNase-like" evidence="4">
    <location>
        <begin position="10"/>
        <end position="142"/>
    </location>
</feature>
<dbReference type="SUPFAM" id="SSF50199">
    <property type="entry name" value="Staphylococcal nuclease"/>
    <property type="match status" value="1"/>
</dbReference>
<keyword evidence="3" id="KW-0378">Hydrolase</keyword>
<keyword evidence="2" id="KW-0255">Endonuclease</keyword>
<comment type="caution">
    <text evidence="5">The sequence shown here is derived from an EMBL/GenBank/DDBJ whole genome shotgun (WGS) entry which is preliminary data.</text>
</comment>
<dbReference type="GO" id="GO:0004519">
    <property type="term" value="F:endonuclease activity"/>
    <property type="evidence" value="ECO:0007669"/>
    <property type="project" value="UniProtKB-KW"/>
</dbReference>
<evidence type="ECO:0000313" key="5">
    <source>
        <dbReference type="EMBL" id="KIE12550.1"/>
    </source>
</evidence>
<dbReference type="PANTHER" id="PTHR12302:SF3">
    <property type="entry name" value="SERINE_THREONINE-PROTEIN KINASE 31"/>
    <property type="match status" value="1"/>
</dbReference>
<evidence type="ECO:0000256" key="3">
    <source>
        <dbReference type="ARBA" id="ARBA00022801"/>
    </source>
</evidence>
<dbReference type="Gene3D" id="2.40.50.90">
    <property type="match status" value="1"/>
</dbReference>
<proteinExistence type="predicted"/>
<reference evidence="5" key="1">
    <citation type="journal article" date="2015" name="Genome Announc.">
        <title>Draft Genome Sequence of Tolypothrix boutellei Strain VB521301.</title>
        <authorList>
            <person name="Chandrababunaidu M.M."/>
            <person name="Singh D."/>
            <person name="Sen D."/>
            <person name="Bhan S."/>
            <person name="Das S."/>
            <person name="Gupta A."/>
            <person name="Adhikary S.P."/>
            <person name="Tripathy S."/>
        </authorList>
    </citation>
    <scope>NUCLEOTIDE SEQUENCE</scope>
    <source>
        <strain evidence="5">VB521301</strain>
    </source>
</reference>
<evidence type="ECO:0000259" key="4">
    <source>
        <dbReference type="PROSITE" id="PS50830"/>
    </source>
</evidence>
<dbReference type="SMART" id="SM00318">
    <property type="entry name" value="SNc"/>
    <property type="match status" value="1"/>
</dbReference>